<evidence type="ECO:0000313" key="9">
    <source>
        <dbReference type="EMBL" id="OAQ65878.1"/>
    </source>
</evidence>
<feature type="transmembrane region" description="Helical" evidence="7">
    <location>
        <begin position="457"/>
        <end position="478"/>
    </location>
</feature>
<evidence type="ECO:0000313" key="10">
    <source>
        <dbReference type="Proteomes" id="UP000078397"/>
    </source>
</evidence>
<feature type="transmembrane region" description="Helical" evidence="7">
    <location>
        <begin position="338"/>
        <end position="357"/>
    </location>
</feature>
<evidence type="ECO:0000256" key="1">
    <source>
        <dbReference type="ARBA" id="ARBA00004141"/>
    </source>
</evidence>
<reference evidence="9 10" key="1">
    <citation type="journal article" date="2016" name="PLoS Pathog.">
        <title>Biosynthesis of antibiotic leucinostatins in bio-control fungus Purpureocillium lilacinum and their inhibition on phytophthora revealed by genome mining.</title>
        <authorList>
            <person name="Wang G."/>
            <person name="Liu Z."/>
            <person name="Lin R."/>
            <person name="Li E."/>
            <person name="Mao Z."/>
            <person name="Ling J."/>
            <person name="Yang Y."/>
            <person name="Yin W.B."/>
            <person name="Xie B."/>
        </authorList>
    </citation>
    <scope>NUCLEOTIDE SEQUENCE [LARGE SCALE GENOMIC DNA]</scope>
    <source>
        <strain evidence="9">170</strain>
    </source>
</reference>
<evidence type="ECO:0000259" key="8">
    <source>
        <dbReference type="PROSITE" id="PS50850"/>
    </source>
</evidence>
<feature type="region of interest" description="Disordered" evidence="6">
    <location>
        <begin position="1"/>
        <end position="33"/>
    </location>
</feature>
<protein>
    <submittedName>
        <fullName evidence="9">MFS transporter</fullName>
    </submittedName>
</protein>
<keyword evidence="5 7" id="KW-0472">Membrane</keyword>
<keyword evidence="3 7" id="KW-0812">Transmembrane</keyword>
<dbReference type="Gene3D" id="1.20.1250.20">
    <property type="entry name" value="MFS general substrate transporter like domains"/>
    <property type="match status" value="2"/>
</dbReference>
<dbReference type="Pfam" id="PF07690">
    <property type="entry name" value="MFS_1"/>
    <property type="match status" value="1"/>
</dbReference>
<evidence type="ECO:0000256" key="5">
    <source>
        <dbReference type="ARBA" id="ARBA00023136"/>
    </source>
</evidence>
<feature type="transmembrane region" description="Helical" evidence="7">
    <location>
        <begin position="306"/>
        <end position="326"/>
    </location>
</feature>
<dbReference type="PROSITE" id="PS50850">
    <property type="entry name" value="MFS"/>
    <property type="match status" value="1"/>
</dbReference>
<proteinExistence type="predicted"/>
<feature type="transmembrane region" description="Helical" evidence="7">
    <location>
        <begin position="428"/>
        <end position="445"/>
    </location>
</feature>
<comment type="subcellular location">
    <subcellularLocation>
        <location evidence="1">Membrane</location>
        <topology evidence="1">Multi-pass membrane protein</topology>
    </subcellularLocation>
</comment>
<feature type="transmembrane region" description="Helical" evidence="7">
    <location>
        <begin position="395"/>
        <end position="416"/>
    </location>
</feature>
<name>A0A179FKK4_METCM</name>
<dbReference type="RefSeq" id="XP_018142965.1">
    <property type="nucleotide sequence ID" value="XM_018293713.1"/>
</dbReference>
<dbReference type="InterPro" id="IPR011701">
    <property type="entry name" value="MFS"/>
</dbReference>
<dbReference type="Proteomes" id="UP000078397">
    <property type="component" value="Unassembled WGS sequence"/>
</dbReference>
<dbReference type="FunFam" id="1.20.1250.20:FF:000013">
    <property type="entry name" value="MFS general substrate transporter"/>
    <property type="match status" value="1"/>
</dbReference>
<dbReference type="EMBL" id="LSBJ02000004">
    <property type="protein sequence ID" value="OAQ65878.1"/>
    <property type="molecule type" value="Genomic_DNA"/>
</dbReference>
<sequence length="510" mass="57001">MTSLSKTDTALEPSVETESTTEHTTKGQSTTIQASLTRGIDPELIAAVERISPERRVEIEKRLKRKIDCFLFPLLLIFYILNYIDRNALGFAKLVGIEKDLGLTDTEFATCLSILYVGYCLFQVPSNLMLSKSKPALYLPFWMGIWGVVSGCAAAVHNYHGLVTVRFVLGIVEAPFFPGAVFLLSSWYTRKEMAMRCAILFGGNMLSNAFGSLIALGVTQDLDGVHGLESWRWLFLIEACMTVGFALISVFLLPNYPHNTRWLKGEERTIAIWRLIEDVGTADDSESSKYSMWDGFVMAVKDYKTWVLVANHLLLTTGAGIVVFYPTVVGTLKFSREITYALIAPPYLVGFATSVYGCHHADMKKERTWHMVGPLIVTLIGLIILASTLNTGARYFSLFLVTCFVYIAFDCNLAWIQNCIPRPAPKRAAAIALVNMLSQLGNIIVSYCYPSNQSPRFWLASVVEGVAVLLAICLTLTFREILKRENKKLDEKDRREGVDPTAGSTFRYIY</sequence>
<evidence type="ECO:0000256" key="6">
    <source>
        <dbReference type="SAM" id="MobiDB-lite"/>
    </source>
</evidence>
<dbReference type="InterPro" id="IPR020846">
    <property type="entry name" value="MFS_dom"/>
</dbReference>
<feature type="transmembrane region" description="Helical" evidence="7">
    <location>
        <begin position="163"/>
        <end position="185"/>
    </location>
</feature>
<dbReference type="SUPFAM" id="SSF103473">
    <property type="entry name" value="MFS general substrate transporter"/>
    <property type="match status" value="1"/>
</dbReference>
<evidence type="ECO:0000256" key="2">
    <source>
        <dbReference type="ARBA" id="ARBA00022448"/>
    </source>
</evidence>
<keyword evidence="4 7" id="KW-1133">Transmembrane helix</keyword>
<feature type="transmembrane region" description="Helical" evidence="7">
    <location>
        <begin position="197"/>
        <end position="219"/>
    </location>
</feature>
<dbReference type="KEGG" id="pchm:VFPPC_15960"/>
<keyword evidence="10" id="KW-1185">Reference proteome</keyword>
<evidence type="ECO:0000256" key="3">
    <source>
        <dbReference type="ARBA" id="ARBA00022692"/>
    </source>
</evidence>
<dbReference type="GO" id="GO:0016020">
    <property type="term" value="C:membrane"/>
    <property type="evidence" value="ECO:0007669"/>
    <property type="project" value="UniProtKB-SubCell"/>
</dbReference>
<gene>
    <name evidence="9" type="ORF">VFPPC_15960</name>
</gene>
<accession>A0A179FKK4</accession>
<comment type="caution">
    <text evidence="9">The sequence shown here is derived from an EMBL/GenBank/DDBJ whole genome shotgun (WGS) entry which is preliminary data.</text>
</comment>
<keyword evidence="2" id="KW-0813">Transport</keyword>
<feature type="transmembrane region" description="Helical" evidence="7">
    <location>
        <begin position="67"/>
        <end position="84"/>
    </location>
</feature>
<feature type="transmembrane region" description="Helical" evidence="7">
    <location>
        <begin position="104"/>
        <end position="124"/>
    </location>
</feature>
<dbReference type="OrthoDB" id="5080400at2759"/>
<dbReference type="PANTHER" id="PTHR43791">
    <property type="entry name" value="PERMEASE-RELATED"/>
    <property type="match status" value="1"/>
</dbReference>
<feature type="transmembrane region" description="Helical" evidence="7">
    <location>
        <begin position="136"/>
        <end position="157"/>
    </location>
</feature>
<feature type="transmembrane region" description="Helical" evidence="7">
    <location>
        <begin position="231"/>
        <end position="253"/>
    </location>
</feature>
<organism evidence="9 10">
    <name type="scientific">Pochonia chlamydosporia 170</name>
    <dbReference type="NCBI Taxonomy" id="1380566"/>
    <lineage>
        <taxon>Eukaryota</taxon>
        <taxon>Fungi</taxon>
        <taxon>Dikarya</taxon>
        <taxon>Ascomycota</taxon>
        <taxon>Pezizomycotina</taxon>
        <taxon>Sordariomycetes</taxon>
        <taxon>Hypocreomycetidae</taxon>
        <taxon>Hypocreales</taxon>
        <taxon>Clavicipitaceae</taxon>
        <taxon>Pochonia</taxon>
    </lineage>
</organism>
<dbReference type="InterPro" id="IPR036259">
    <property type="entry name" value="MFS_trans_sf"/>
</dbReference>
<evidence type="ECO:0000256" key="7">
    <source>
        <dbReference type="SAM" id="Phobius"/>
    </source>
</evidence>
<dbReference type="AlphaFoldDB" id="A0A179FKK4"/>
<dbReference type="GO" id="GO:0022857">
    <property type="term" value="F:transmembrane transporter activity"/>
    <property type="evidence" value="ECO:0007669"/>
    <property type="project" value="InterPro"/>
</dbReference>
<dbReference type="GeneID" id="28857707"/>
<feature type="transmembrane region" description="Helical" evidence="7">
    <location>
        <begin position="369"/>
        <end position="389"/>
    </location>
</feature>
<feature type="domain" description="Major facilitator superfamily (MFS) profile" evidence="8">
    <location>
        <begin position="71"/>
        <end position="479"/>
    </location>
</feature>
<evidence type="ECO:0000256" key="4">
    <source>
        <dbReference type="ARBA" id="ARBA00022989"/>
    </source>
</evidence>
<dbReference type="PANTHER" id="PTHR43791:SF92">
    <property type="entry name" value="AGL026WP"/>
    <property type="match status" value="1"/>
</dbReference>
<dbReference type="FunFam" id="1.20.1250.20:FF:000057">
    <property type="entry name" value="MFS general substrate transporter"/>
    <property type="match status" value="1"/>
</dbReference>